<evidence type="ECO:0000256" key="1">
    <source>
        <dbReference type="SAM" id="MobiDB-lite"/>
    </source>
</evidence>
<evidence type="ECO:0000313" key="2">
    <source>
        <dbReference type="EMBL" id="OJT05715.1"/>
    </source>
</evidence>
<proteinExistence type="predicted"/>
<feature type="region of interest" description="Disordered" evidence="1">
    <location>
        <begin position="26"/>
        <end position="62"/>
    </location>
</feature>
<dbReference type="Proteomes" id="UP000184267">
    <property type="component" value="Unassembled WGS sequence"/>
</dbReference>
<dbReference type="EMBL" id="MNAD01001399">
    <property type="protein sequence ID" value="OJT05715.1"/>
    <property type="molecule type" value="Genomic_DNA"/>
</dbReference>
<name>A0A1M2VDQ3_TRAPU</name>
<dbReference type="STRING" id="154538.A0A1M2VDQ3"/>
<protein>
    <submittedName>
        <fullName evidence="2">Uncharacterized protein</fullName>
    </submittedName>
</protein>
<sequence length="246" mass="27533">MSELPTSIIPNAPSIVGYIEERVDFPEFSEDGPSTTQTAEPGLEETASTTDDAPDAEHTPTEKDTRLIVARRVFYMLMHITDNLYVTVSDRLVNTVNRSVGADSGWTVTMVARQITRVARAHPDHAELLAHLCLRVTERLSNDLYDEDVRDKEGKPLFGGRLFRAKLLASCEFAFNLRLAALGLDTMVCRQDADEPEAVIRQGMRAFARPWKRSGLKGPGSSASWASYPRFDCFLRSWCSTVSRNY</sequence>
<organism evidence="2 3">
    <name type="scientific">Trametes pubescens</name>
    <name type="common">White-rot fungus</name>
    <dbReference type="NCBI Taxonomy" id="154538"/>
    <lineage>
        <taxon>Eukaryota</taxon>
        <taxon>Fungi</taxon>
        <taxon>Dikarya</taxon>
        <taxon>Basidiomycota</taxon>
        <taxon>Agaricomycotina</taxon>
        <taxon>Agaricomycetes</taxon>
        <taxon>Polyporales</taxon>
        <taxon>Polyporaceae</taxon>
        <taxon>Trametes</taxon>
    </lineage>
</organism>
<keyword evidence="3" id="KW-1185">Reference proteome</keyword>
<comment type="caution">
    <text evidence="2">The sequence shown here is derived from an EMBL/GenBank/DDBJ whole genome shotgun (WGS) entry which is preliminary data.</text>
</comment>
<dbReference type="AlphaFoldDB" id="A0A1M2VDQ3"/>
<evidence type="ECO:0000313" key="3">
    <source>
        <dbReference type="Proteomes" id="UP000184267"/>
    </source>
</evidence>
<gene>
    <name evidence="2" type="ORF">TRAPUB_3458</name>
</gene>
<accession>A0A1M2VDQ3</accession>
<reference evidence="2 3" key="1">
    <citation type="submission" date="2016-10" db="EMBL/GenBank/DDBJ databases">
        <title>Genome sequence of the basidiomycete white-rot fungus Trametes pubescens.</title>
        <authorList>
            <person name="Makela M.R."/>
            <person name="Granchi Z."/>
            <person name="Peng M."/>
            <person name="De Vries R.P."/>
            <person name="Grigoriev I."/>
            <person name="Riley R."/>
            <person name="Hilden K."/>
        </authorList>
    </citation>
    <scope>NUCLEOTIDE SEQUENCE [LARGE SCALE GENOMIC DNA]</scope>
    <source>
        <strain evidence="2 3">FBCC735</strain>
    </source>
</reference>
<dbReference type="OrthoDB" id="514777at2759"/>
<dbReference type="Gene3D" id="1.25.40.180">
    <property type="match status" value="1"/>
</dbReference>